<organism evidence="2 3">
    <name type="scientific">Ramlibacter pinisoli</name>
    <dbReference type="NCBI Taxonomy" id="2682844"/>
    <lineage>
        <taxon>Bacteria</taxon>
        <taxon>Pseudomonadati</taxon>
        <taxon>Pseudomonadota</taxon>
        <taxon>Betaproteobacteria</taxon>
        <taxon>Burkholderiales</taxon>
        <taxon>Comamonadaceae</taxon>
        <taxon>Ramlibacter</taxon>
    </lineage>
</organism>
<protein>
    <submittedName>
        <fullName evidence="2">Uncharacterized protein</fullName>
    </submittedName>
</protein>
<sequence length="62" mass="6787">MSFGALFTLRPRARKARPESADDPFPPTAGWNERRAPAPPDPDPATPRRRAGDRPPRGAGPR</sequence>
<comment type="caution">
    <text evidence="2">The sequence shown here is derived from an EMBL/GenBank/DDBJ whole genome shotgun (WGS) entry which is preliminary data.</text>
</comment>
<feature type="region of interest" description="Disordered" evidence="1">
    <location>
        <begin position="1"/>
        <end position="62"/>
    </location>
</feature>
<evidence type="ECO:0000313" key="3">
    <source>
        <dbReference type="Proteomes" id="UP000469385"/>
    </source>
</evidence>
<gene>
    <name evidence="2" type="ORF">GON04_21175</name>
</gene>
<accession>A0A6N8IZG3</accession>
<name>A0A6N8IZG3_9BURK</name>
<reference evidence="2 3" key="1">
    <citation type="submission" date="2019-12" db="EMBL/GenBank/DDBJ databases">
        <authorList>
            <person name="Huq M.A."/>
        </authorList>
    </citation>
    <scope>NUCLEOTIDE SEQUENCE [LARGE SCALE GENOMIC DNA]</scope>
    <source>
        <strain evidence="2 3">MAH-25</strain>
    </source>
</reference>
<dbReference type="EMBL" id="WSEL01000009">
    <property type="protein sequence ID" value="MVQ31985.1"/>
    <property type="molecule type" value="Genomic_DNA"/>
</dbReference>
<dbReference type="Proteomes" id="UP000469385">
    <property type="component" value="Unassembled WGS sequence"/>
</dbReference>
<evidence type="ECO:0000313" key="2">
    <source>
        <dbReference type="EMBL" id="MVQ31985.1"/>
    </source>
</evidence>
<evidence type="ECO:0000256" key="1">
    <source>
        <dbReference type="SAM" id="MobiDB-lite"/>
    </source>
</evidence>
<dbReference type="AlphaFoldDB" id="A0A6N8IZG3"/>
<dbReference type="RefSeq" id="WP_157399982.1">
    <property type="nucleotide sequence ID" value="NZ_WSEL01000009.1"/>
</dbReference>
<keyword evidence="3" id="KW-1185">Reference proteome</keyword>
<proteinExistence type="predicted"/>